<keyword evidence="11 13" id="KW-0501">Molybdenum cofactor biosynthesis</keyword>
<dbReference type="InterPro" id="IPR008284">
    <property type="entry name" value="MoCF_biosynth_CS"/>
</dbReference>
<evidence type="ECO:0000256" key="1">
    <source>
        <dbReference type="ARBA" id="ARBA00001946"/>
    </source>
</evidence>
<dbReference type="InterPro" id="IPR005111">
    <property type="entry name" value="MoeA_C_domain_IV"/>
</dbReference>
<dbReference type="InterPro" id="IPR001453">
    <property type="entry name" value="MoaB/Mog_dom"/>
</dbReference>
<dbReference type="Pfam" id="PF00994">
    <property type="entry name" value="MoCF_biosynth"/>
    <property type="match status" value="1"/>
</dbReference>
<dbReference type="EMBL" id="UGHH01000002">
    <property type="protein sequence ID" value="STO64900.1"/>
    <property type="molecule type" value="Genomic_DNA"/>
</dbReference>
<name>A0A377I4I1_HAEPH</name>
<dbReference type="FunFam" id="3.40.980.10:FF:000004">
    <property type="entry name" value="Molybdopterin molybdenumtransferase"/>
    <property type="match status" value="1"/>
</dbReference>
<dbReference type="SMART" id="SM00852">
    <property type="entry name" value="MoCF_biosynth"/>
    <property type="match status" value="1"/>
</dbReference>
<evidence type="ECO:0000313" key="15">
    <source>
        <dbReference type="EMBL" id="STO64900.1"/>
    </source>
</evidence>
<evidence type="ECO:0000256" key="6">
    <source>
        <dbReference type="ARBA" id="ARBA00021108"/>
    </source>
</evidence>
<keyword evidence="9 13" id="KW-0479">Metal-binding</keyword>
<feature type="domain" description="MoaB/Mog" evidence="14">
    <location>
        <begin position="180"/>
        <end position="322"/>
    </location>
</feature>
<evidence type="ECO:0000256" key="2">
    <source>
        <dbReference type="ARBA" id="ARBA00002901"/>
    </source>
</evidence>
<dbReference type="Pfam" id="PF03453">
    <property type="entry name" value="MoeA_N"/>
    <property type="match status" value="1"/>
</dbReference>
<evidence type="ECO:0000256" key="8">
    <source>
        <dbReference type="ARBA" id="ARBA00022679"/>
    </source>
</evidence>
<evidence type="ECO:0000256" key="7">
    <source>
        <dbReference type="ARBA" id="ARBA00022505"/>
    </source>
</evidence>
<dbReference type="Gene3D" id="3.40.980.10">
    <property type="entry name" value="MoaB/Mog-like domain"/>
    <property type="match status" value="1"/>
</dbReference>
<sequence>MALLPLNEALANMLAQLPTPTSTETETLFLNQAVNRVLAQDIISPINVPSFDNSAMDGYAIKLADLDQCSTFTIAGKAFAGKPFDDKIQSGECVRIMTGAMLPTGCDAVIMQEETEQAGENQIKFTNSIKLGQNIRRVGEDVAKGSLVLAKGSLLNVASLPLLASLGIAKVEVFKRTKVAILSTGDELVSVGKPLSTGQIYDTNRFAVRLMLEKLNCEILDFGIQPDDPEIFEETFMKAQQAADVLITSGGVSVGEADFTKDVLEKLGKIAFWKIAMKPGKPFAFGFLGNENEKQTVFFGLPGNPVSALVTFYQLVQPALAQLAGLNADYLANLTPKMTACAATNLKKAAGREDFQRGFYFINEQGELMVKPIGLQGSHIFSAFYESNCFIVLEAERGNVQAGEKVTIQPFNGLLR</sequence>
<evidence type="ECO:0000313" key="16">
    <source>
        <dbReference type="Proteomes" id="UP000254867"/>
    </source>
</evidence>
<dbReference type="InterPro" id="IPR036688">
    <property type="entry name" value="MoeA_C_domain_IV_sf"/>
</dbReference>
<dbReference type="GO" id="GO:0061599">
    <property type="term" value="F:molybdopterin molybdotransferase activity"/>
    <property type="evidence" value="ECO:0007669"/>
    <property type="project" value="UniProtKB-UniRule"/>
</dbReference>
<dbReference type="InterPro" id="IPR038987">
    <property type="entry name" value="MoeA-like"/>
</dbReference>
<evidence type="ECO:0000256" key="10">
    <source>
        <dbReference type="ARBA" id="ARBA00022842"/>
    </source>
</evidence>
<evidence type="ECO:0000256" key="9">
    <source>
        <dbReference type="ARBA" id="ARBA00022723"/>
    </source>
</evidence>
<comment type="pathway">
    <text evidence="3 13">Cofactor biosynthesis; molybdopterin biosynthesis.</text>
</comment>
<accession>A0A377I4I1</accession>
<dbReference type="NCBIfam" id="NF007960">
    <property type="entry name" value="PRK10680.1"/>
    <property type="match status" value="1"/>
</dbReference>
<keyword evidence="10 13" id="KW-0460">Magnesium</keyword>
<dbReference type="SUPFAM" id="SSF53218">
    <property type="entry name" value="Molybdenum cofactor biosynthesis proteins"/>
    <property type="match status" value="1"/>
</dbReference>
<dbReference type="FunFam" id="2.40.340.10:FF:000003">
    <property type="entry name" value="Molybdopterin molybdenumtransferase"/>
    <property type="match status" value="1"/>
</dbReference>
<reference evidence="15 16" key="1">
    <citation type="submission" date="2018-06" db="EMBL/GenBank/DDBJ databases">
        <authorList>
            <consortium name="Pathogen Informatics"/>
            <person name="Doyle S."/>
        </authorList>
    </citation>
    <scope>NUCLEOTIDE SEQUENCE [LARGE SCALE GENOMIC DNA]</scope>
    <source>
        <strain evidence="15 16">NCTC10794</strain>
    </source>
</reference>
<dbReference type="FunFam" id="2.170.190.11:FF:000001">
    <property type="entry name" value="Molybdopterin molybdenumtransferase"/>
    <property type="match status" value="1"/>
</dbReference>
<evidence type="ECO:0000256" key="13">
    <source>
        <dbReference type="RuleBase" id="RU365090"/>
    </source>
</evidence>
<comment type="catalytic activity">
    <reaction evidence="12">
        <text>adenylyl-molybdopterin + molybdate = Mo-molybdopterin + AMP + H(+)</text>
        <dbReference type="Rhea" id="RHEA:35047"/>
        <dbReference type="ChEBI" id="CHEBI:15378"/>
        <dbReference type="ChEBI" id="CHEBI:36264"/>
        <dbReference type="ChEBI" id="CHEBI:62727"/>
        <dbReference type="ChEBI" id="CHEBI:71302"/>
        <dbReference type="ChEBI" id="CHEBI:456215"/>
        <dbReference type="EC" id="2.10.1.1"/>
    </reaction>
</comment>
<dbReference type="PANTHER" id="PTHR10192">
    <property type="entry name" value="MOLYBDOPTERIN BIOSYNTHESIS PROTEIN"/>
    <property type="match status" value="1"/>
</dbReference>
<evidence type="ECO:0000256" key="4">
    <source>
        <dbReference type="ARBA" id="ARBA00010763"/>
    </source>
</evidence>
<keyword evidence="7 13" id="KW-0500">Molybdenum</keyword>
<dbReference type="GO" id="GO:0006777">
    <property type="term" value="P:Mo-molybdopterin cofactor biosynthetic process"/>
    <property type="evidence" value="ECO:0007669"/>
    <property type="project" value="UniProtKB-UniRule"/>
</dbReference>
<comment type="cofactor">
    <cofactor evidence="1 13">
        <name>Mg(2+)</name>
        <dbReference type="ChEBI" id="CHEBI:18420"/>
    </cofactor>
</comment>
<evidence type="ECO:0000256" key="11">
    <source>
        <dbReference type="ARBA" id="ARBA00023150"/>
    </source>
</evidence>
<dbReference type="Gene3D" id="2.40.340.10">
    <property type="entry name" value="MoeA, C-terminal, domain IV"/>
    <property type="match status" value="1"/>
</dbReference>
<dbReference type="PANTHER" id="PTHR10192:SF5">
    <property type="entry name" value="GEPHYRIN"/>
    <property type="match status" value="1"/>
</dbReference>
<comment type="similarity">
    <text evidence="4 13">Belongs to the MoeA family.</text>
</comment>
<gene>
    <name evidence="15" type="primary">moeA</name>
    <name evidence="15" type="ORF">NCTC10794_01980</name>
</gene>
<dbReference type="InterPro" id="IPR005110">
    <property type="entry name" value="MoeA_linker/N"/>
</dbReference>
<dbReference type="SUPFAM" id="SSF63882">
    <property type="entry name" value="MoeA N-terminal region -like"/>
    <property type="match status" value="1"/>
</dbReference>
<dbReference type="UniPathway" id="UPA00344"/>
<dbReference type="GO" id="GO:0046872">
    <property type="term" value="F:metal ion binding"/>
    <property type="evidence" value="ECO:0007669"/>
    <property type="project" value="UniProtKB-UniRule"/>
</dbReference>
<evidence type="ECO:0000256" key="12">
    <source>
        <dbReference type="ARBA" id="ARBA00047317"/>
    </source>
</evidence>
<dbReference type="NCBIfam" id="TIGR00177">
    <property type="entry name" value="molyb_syn"/>
    <property type="match status" value="1"/>
</dbReference>
<proteinExistence type="inferred from homology"/>
<dbReference type="CDD" id="cd00887">
    <property type="entry name" value="MoeA"/>
    <property type="match status" value="1"/>
</dbReference>
<dbReference type="AlphaFoldDB" id="A0A377I4I1"/>
<dbReference type="Proteomes" id="UP000254867">
    <property type="component" value="Unassembled WGS sequence"/>
</dbReference>
<organism evidence="15 16">
    <name type="scientific">Haemophilus parahaemolyticus</name>
    <dbReference type="NCBI Taxonomy" id="735"/>
    <lineage>
        <taxon>Bacteria</taxon>
        <taxon>Pseudomonadati</taxon>
        <taxon>Pseudomonadota</taxon>
        <taxon>Gammaproteobacteria</taxon>
        <taxon>Pasteurellales</taxon>
        <taxon>Pasteurellaceae</taxon>
        <taxon>Haemophilus</taxon>
    </lineage>
</organism>
<evidence type="ECO:0000256" key="5">
    <source>
        <dbReference type="ARBA" id="ARBA00013269"/>
    </source>
</evidence>
<dbReference type="InterPro" id="IPR036135">
    <property type="entry name" value="MoeA_linker/N_sf"/>
</dbReference>
<protein>
    <recommendedName>
        <fullName evidence="6 13">Molybdopterin molybdenumtransferase</fullName>
        <ecNumber evidence="5 13">2.10.1.1</ecNumber>
    </recommendedName>
</protein>
<dbReference type="GO" id="GO:0005829">
    <property type="term" value="C:cytosol"/>
    <property type="evidence" value="ECO:0007669"/>
    <property type="project" value="TreeGrafter"/>
</dbReference>
<dbReference type="Pfam" id="PF03454">
    <property type="entry name" value="MoeA_C"/>
    <property type="match status" value="1"/>
</dbReference>
<keyword evidence="8 13" id="KW-0808">Transferase</keyword>
<dbReference type="RefSeq" id="WP_119223163.1">
    <property type="nucleotide sequence ID" value="NZ_UGHH01000002.1"/>
</dbReference>
<dbReference type="Gene3D" id="2.170.190.11">
    <property type="entry name" value="Molybdopterin biosynthesis moea protein, domain 3"/>
    <property type="match status" value="1"/>
</dbReference>
<dbReference type="SUPFAM" id="SSF63867">
    <property type="entry name" value="MoeA C-terminal domain-like"/>
    <property type="match status" value="1"/>
</dbReference>
<dbReference type="Gene3D" id="3.90.105.10">
    <property type="entry name" value="Molybdopterin biosynthesis moea protein, domain 2"/>
    <property type="match status" value="1"/>
</dbReference>
<dbReference type="NCBIfam" id="NF045515">
    <property type="entry name" value="Glp_gephyrin"/>
    <property type="match status" value="1"/>
</dbReference>
<dbReference type="EC" id="2.10.1.1" evidence="5 13"/>
<evidence type="ECO:0000256" key="3">
    <source>
        <dbReference type="ARBA" id="ARBA00005046"/>
    </source>
</evidence>
<dbReference type="PROSITE" id="PS01079">
    <property type="entry name" value="MOCF_BIOSYNTHESIS_2"/>
    <property type="match status" value="1"/>
</dbReference>
<dbReference type="InterPro" id="IPR036425">
    <property type="entry name" value="MoaB/Mog-like_dom_sf"/>
</dbReference>
<evidence type="ECO:0000259" key="14">
    <source>
        <dbReference type="SMART" id="SM00852"/>
    </source>
</evidence>
<comment type="function">
    <text evidence="2 13">Catalyzes the insertion of molybdate into adenylated molybdopterin with the concomitant release of AMP.</text>
</comment>